<keyword evidence="3" id="KW-1185">Reference proteome</keyword>
<dbReference type="GO" id="GO:0035556">
    <property type="term" value="P:intracellular signal transduction"/>
    <property type="evidence" value="ECO:0007669"/>
    <property type="project" value="InterPro"/>
</dbReference>
<dbReference type="Proteomes" id="UP000595897">
    <property type="component" value="Chromosome"/>
</dbReference>
<dbReference type="KEGG" id="ahb:bsdtb5_39120"/>
<dbReference type="InterPro" id="IPR001054">
    <property type="entry name" value="A/G_cyclase"/>
</dbReference>
<proteinExistence type="predicted"/>
<feature type="domain" description="Guanylate cyclase" evidence="1">
    <location>
        <begin position="52"/>
        <end position="185"/>
    </location>
</feature>
<dbReference type="GO" id="GO:0009190">
    <property type="term" value="P:cyclic nucleotide biosynthetic process"/>
    <property type="evidence" value="ECO:0007669"/>
    <property type="project" value="InterPro"/>
</dbReference>
<gene>
    <name evidence="2" type="ORF">bsdtb5_39120</name>
</gene>
<evidence type="ECO:0000259" key="1">
    <source>
        <dbReference type="PROSITE" id="PS50125"/>
    </source>
</evidence>
<dbReference type="GO" id="GO:0004016">
    <property type="term" value="F:adenylate cyclase activity"/>
    <property type="evidence" value="ECO:0007669"/>
    <property type="project" value="UniProtKB-ARBA"/>
</dbReference>
<dbReference type="Gene3D" id="3.30.70.1230">
    <property type="entry name" value="Nucleotide cyclase"/>
    <property type="match status" value="1"/>
</dbReference>
<dbReference type="RefSeq" id="WP_271713650.1">
    <property type="nucleotide sequence ID" value="NZ_AP024169.1"/>
</dbReference>
<dbReference type="EMBL" id="AP024169">
    <property type="protein sequence ID" value="BCN32617.1"/>
    <property type="molecule type" value="Genomic_DNA"/>
</dbReference>
<reference evidence="2 3" key="1">
    <citation type="submission" date="2020-11" db="EMBL/GenBank/DDBJ databases">
        <title>Draft genome sequencing of a Lachnospiraceae strain isolated from anoxic soil subjected to BSD treatment.</title>
        <authorList>
            <person name="Uek A."/>
            <person name="Tonouchi A."/>
        </authorList>
    </citation>
    <scope>NUCLEOTIDE SEQUENCE [LARGE SCALE GENOMIC DNA]</scope>
    <source>
        <strain evidence="2 3">TB5</strain>
    </source>
</reference>
<dbReference type="PROSITE" id="PS50125">
    <property type="entry name" value="GUANYLATE_CYCLASE_2"/>
    <property type="match status" value="1"/>
</dbReference>
<dbReference type="InterPro" id="IPR029787">
    <property type="entry name" value="Nucleotide_cyclase"/>
</dbReference>
<sequence>MEANHSITYDVEKSAERIDDILDASNDNYEDVKEIPSREELTFTNGYYMYVTSVFIDIVGSSDMTDENKRPTLAKKYRSFLSECVAIMNEKDICKEVNINGDCVWGVFETPSKSDIATVFTVIGKLNSLVKILNYKYDKKKYGKIEVGIGANYGRALMIKAGYSGSEINDVIWMGDVVNDACHLANSAGRDGIKPILLTYTIYNNLSDDNKAFLSEIKVDGVTRYQGNFVNTVMNNWYNENCK</sequence>
<dbReference type="AlphaFoldDB" id="A0A7R7IEG4"/>
<protein>
    <recommendedName>
        <fullName evidence="1">Guanylate cyclase domain-containing protein</fullName>
    </recommendedName>
</protein>
<dbReference type="SUPFAM" id="SSF55073">
    <property type="entry name" value="Nucleotide cyclase"/>
    <property type="match status" value="1"/>
</dbReference>
<name>A0A7R7IEG4_9FIRM</name>
<dbReference type="Pfam" id="PF00211">
    <property type="entry name" value="Guanylate_cyc"/>
    <property type="match status" value="1"/>
</dbReference>
<evidence type="ECO:0000313" key="2">
    <source>
        <dbReference type="EMBL" id="BCN32617.1"/>
    </source>
</evidence>
<accession>A0A7R7IEG4</accession>
<organism evidence="2 3">
    <name type="scientific">Anaeromicropila herbilytica</name>
    <dbReference type="NCBI Taxonomy" id="2785025"/>
    <lineage>
        <taxon>Bacteria</taxon>
        <taxon>Bacillati</taxon>
        <taxon>Bacillota</taxon>
        <taxon>Clostridia</taxon>
        <taxon>Lachnospirales</taxon>
        <taxon>Lachnospiraceae</taxon>
        <taxon>Anaeromicropila</taxon>
    </lineage>
</organism>
<evidence type="ECO:0000313" key="3">
    <source>
        <dbReference type="Proteomes" id="UP000595897"/>
    </source>
</evidence>